<name>A0A1W2G5N4_REIFA</name>
<dbReference type="EMBL" id="FWYF01000001">
    <property type="protein sequence ID" value="SMD31975.1"/>
    <property type="molecule type" value="Genomic_DNA"/>
</dbReference>
<accession>A0A1W2G5N4</accession>
<dbReference type="InterPro" id="IPR011042">
    <property type="entry name" value="6-blade_b-propeller_TolB-like"/>
</dbReference>
<reference evidence="1 2" key="1">
    <citation type="submission" date="2017-04" db="EMBL/GenBank/DDBJ databases">
        <authorList>
            <person name="Afonso C.L."/>
            <person name="Miller P.J."/>
            <person name="Scott M.A."/>
            <person name="Spackman E."/>
            <person name="Goraichik I."/>
            <person name="Dimitrov K.M."/>
            <person name="Suarez D.L."/>
            <person name="Swayne D.E."/>
        </authorList>
    </citation>
    <scope>NUCLEOTIDE SEQUENCE [LARGE SCALE GENOMIC DNA]</scope>
    <source>
        <strain evidence="1 2">DSM 26133</strain>
    </source>
</reference>
<keyword evidence="2" id="KW-1185">Reference proteome</keyword>
<dbReference type="STRING" id="692418.SAMN04488029_0313"/>
<sequence length="324" mass="36907">MISTTTTFRMKTNKYSSVEWLKHGLALLALLCAISPALAQEPELFMSGKVSTKYKERDLTISAEDNHLLYSIHSYNDETRMIVEILKEGKEWGEPKLVSFSGIYKDIEPMFDPNGKKLYFASNRPLFDGDESQDYNIWYVDKQKNGWGNPMALDTIINTEGDEFFPSVSNRGTLYYTATLEVGKGKEDIYYSLLKDGEYQAPISMDSAINTATYEFNSFIDPDERFIIFSSYKRPDGLGGGDLYIAYQTNGIWQMAQPLGDQINSTKLDYCPFVSADGKIFYFTSNRKQQVGANSIKELRHLMDNPQNGFDDIYTISFDELPKP</sequence>
<dbReference type="Proteomes" id="UP000192472">
    <property type="component" value="Unassembled WGS sequence"/>
</dbReference>
<dbReference type="InterPro" id="IPR011659">
    <property type="entry name" value="WD40"/>
</dbReference>
<proteinExistence type="predicted"/>
<dbReference type="OrthoDB" id="9809364at2"/>
<gene>
    <name evidence="1" type="ORF">SAMN04488029_0313</name>
</gene>
<evidence type="ECO:0000313" key="2">
    <source>
        <dbReference type="Proteomes" id="UP000192472"/>
    </source>
</evidence>
<organism evidence="1 2">
    <name type="scientific">Reichenbachiella faecimaris</name>
    <dbReference type="NCBI Taxonomy" id="692418"/>
    <lineage>
        <taxon>Bacteria</taxon>
        <taxon>Pseudomonadati</taxon>
        <taxon>Bacteroidota</taxon>
        <taxon>Cytophagia</taxon>
        <taxon>Cytophagales</taxon>
        <taxon>Reichenbachiellaceae</taxon>
        <taxon>Reichenbachiella</taxon>
    </lineage>
</organism>
<dbReference type="SUPFAM" id="SSF82171">
    <property type="entry name" value="DPP6 N-terminal domain-like"/>
    <property type="match status" value="1"/>
</dbReference>
<protein>
    <submittedName>
        <fullName evidence="1">WD40-like Beta Propeller Repeat</fullName>
    </submittedName>
</protein>
<dbReference type="AlphaFoldDB" id="A0A1W2G5N4"/>
<dbReference type="Pfam" id="PF07676">
    <property type="entry name" value="PD40"/>
    <property type="match status" value="4"/>
</dbReference>
<evidence type="ECO:0000313" key="1">
    <source>
        <dbReference type="EMBL" id="SMD31975.1"/>
    </source>
</evidence>
<dbReference type="Gene3D" id="2.120.10.30">
    <property type="entry name" value="TolB, C-terminal domain"/>
    <property type="match status" value="1"/>
</dbReference>